<gene>
    <name evidence="2" type="ORF">ROHU_032608</name>
</gene>
<comment type="caution">
    <text evidence="2">The sequence shown here is derived from an EMBL/GenBank/DDBJ whole genome shotgun (WGS) entry which is preliminary data.</text>
</comment>
<feature type="region of interest" description="Disordered" evidence="1">
    <location>
        <begin position="109"/>
        <end position="132"/>
    </location>
</feature>
<evidence type="ECO:0000313" key="2">
    <source>
        <dbReference type="EMBL" id="RXN06992.1"/>
    </source>
</evidence>
<dbReference type="EMBL" id="QBIY01013356">
    <property type="protein sequence ID" value="RXN06992.1"/>
    <property type="molecule type" value="Genomic_DNA"/>
</dbReference>
<feature type="compositionally biased region" description="Acidic residues" evidence="1">
    <location>
        <begin position="112"/>
        <end position="123"/>
    </location>
</feature>
<reference evidence="2 3" key="1">
    <citation type="submission" date="2018-03" db="EMBL/GenBank/DDBJ databases">
        <title>Draft genome sequence of Rohu Carp (Labeo rohita).</title>
        <authorList>
            <person name="Das P."/>
            <person name="Kushwaha B."/>
            <person name="Joshi C.G."/>
            <person name="Kumar D."/>
            <person name="Nagpure N.S."/>
            <person name="Sahoo L."/>
            <person name="Das S.P."/>
            <person name="Bit A."/>
            <person name="Patnaik S."/>
            <person name="Meher P.K."/>
            <person name="Jayasankar P."/>
            <person name="Koringa P.G."/>
            <person name="Patel N.V."/>
            <person name="Hinsu A.T."/>
            <person name="Kumar R."/>
            <person name="Pandey M."/>
            <person name="Agarwal S."/>
            <person name="Srivastava S."/>
            <person name="Singh M."/>
            <person name="Iquebal M.A."/>
            <person name="Jaiswal S."/>
            <person name="Angadi U.B."/>
            <person name="Kumar N."/>
            <person name="Raza M."/>
            <person name="Shah T.M."/>
            <person name="Rai A."/>
            <person name="Jena J.K."/>
        </authorList>
    </citation>
    <scope>NUCLEOTIDE SEQUENCE [LARGE SCALE GENOMIC DNA]</scope>
    <source>
        <strain evidence="2">DASCIFA01</strain>
        <tissue evidence="2">Testis</tissue>
    </source>
</reference>
<dbReference type="Proteomes" id="UP000290572">
    <property type="component" value="Unassembled WGS sequence"/>
</dbReference>
<dbReference type="AlphaFoldDB" id="A0A498LGE1"/>
<protein>
    <submittedName>
        <fullName evidence="2">Neuron navigator 3-like protein</fullName>
    </submittedName>
</protein>
<evidence type="ECO:0000313" key="3">
    <source>
        <dbReference type="Proteomes" id="UP000290572"/>
    </source>
</evidence>
<proteinExistence type="predicted"/>
<sequence>MASSAKSKKSRAPSRHCPGGCGITIAARNPLALCPACLGPEHAQAALQAPIPCNQCSKLSPGVLRRRAVFMQDVCDDNVQGGDTTASPQVMESPRPMLSWADQLIPSVSGDMSEDEEEKDEDPFASQMSPGYQLGVDVGRREASRLGIDWPSALPAAKCLRLDGKFHVPTT</sequence>
<keyword evidence="3" id="KW-1185">Reference proteome</keyword>
<organism evidence="2 3">
    <name type="scientific">Labeo rohita</name>
    <name type="common">Indian major carp</name>
    <name type="synonym">Cyprinus rohita</name>
    <dbReference type="NCBI Taxonomy" id="84645"/>
    <lineage>
        <taxon>Eukaryota</taxon>
        <taxon>Metazoa</taxon>
        <taxon>Chordata</taxon>
        <taxon>Craniata</taxon>
        <taxon>Vertebrata</taxon>
        <taxon>Euteleostomi</taxon>
        <taxon>Actinopterygii</taxon>
        <taxon>Neopterygii</taxon>
        <taxon>Teleostei</taxon>
        <taxon>Ostariophysi</taxon>
        <taxon>Cypriniformes</taxon>
        <taxon>Cyprinidae</taxon>
        <taxon>Labeoninae</taxon>
        <taxon>Labeonini</taxon>
        <taxon>Labeo</taxon>
    </lineage>
</organism>
<name>A0A498LGE1_LABRO</name>
<accession>A0A498LGE1</accession>
<evidence type="ECO:0000256" key="1">
    <source>
        <dbReference type="SAM" id="MobiDB-lite"/>
    </source>
</evidence>